<sequence length="115" mass="13586">MDQHIRQYYRLKQKQKELEEQLAELRGLILEEMRQQDVLEMEEGGYRAKIVVQERKEYDSEKLFAALPDLELWRLLSKPDAGKIAGLLKLNVIASQQLEGTYEAKEVRLLQVERQ</sequence>
<comment type="caution">
    <text evidence="2">The sequence shown here is derived from an EMBL/GenBank/DDBJ whole genome shotgun (WGS) entry which is preliminary data.</text>
</comment>
<organism evidence="2 3">
    <name type="scientific">Paenibacillus oryzae</name>
    <dbReference type="NCBI Taxonomy" id="1844972"/>
    <lineage>
        <taxon>Bacteria</taxon>
        <taxon>Bacillati</taxon>
        <taxon>Bacillota</taxon>
        <taxon>Bacilli</taxon>
        <taxon>Bacillales</taxon>
        <taxon>Paenibacillaceae</taxon>
        <taxon>Paenibacillus</taxon>
    </lineage>
</organism>
<dbReference type="AlphaFoldDB" id="A0A1A5YD21"/>
<keyword evidence="3" id="KW-1185">Reference proteome</keyword>
<evidence type="ECO:0000313" key="3">
    <source>
        <dbReference type="Proteomes" id="UP000092024"/>
    </source>
</evidence>
<evidence type="ECO:0000256" key="1">
    <source>
        <dbReference type="SAM" id="Coils"/>
    </source>
</evidence>
<protein>
    <submittedName>
        <fullName evidence="2">Uncharacterized protein</fullName>
    </submittedName>
</protein>
<dbReference type="OrthoDB" id="2678891at2"/>
<name>A0A1A5YD21_9BACL</name>
<gene>
    <name evidence="2" type="ORF">A7K91_17185</name>
</gene>
<proteinExistence type="predicted"/>
<dbReference type="EMBL" id="LYPA01000072">
    <property type="protein sequence ID" value="OBR63489.1"/>
    <property type="molecule type" value="Genomic_DNA"/>
</dbReference>
<dbReference type="STRING" id="1844972.A7K91_17185"/>
<keyword evidence="1" id="KW-0175">Coiled coil</keyword>
<reference evidence="2 3" key="1">
    <citation type="submission" date="2016-05" db="EMBL/GenBank/DDBJ databases">
        <title>Paenibacillus oryzae. sp. nov., isolated from the rice root.</title>
        <authorList>
            <person name="Zhang J."/>
            <person name="Zhang X."/>
        </authorList>
    </citation>
    <scope>NUCLEOTIDE SEQUENCE [LARGE SCALE GENOMIC DNA]</scope>
    <source>
        <strain evidence="2 3">1DrF-4</strain>
    </source>
</reference>
<dbReference type="RefSeq" id="WP_068686340.1">
    <property type="nucleotide sequence ID" value="NZ_LYPA01000072.1"/>
</dbReference>
<dbReference type="Proteomes" id="UP000092024">
    <property type="component" value="Unassembled WGS sequence"/>
</dbReference>
<accession>A0A1A5YD21</accession>
<feature type="coiled-coil region" evidence="1">
    <location>
        <begin position="1"/>
        <end position="35"/>
    </location>
</feature>
<evidence type="ECO:0000313" key="2">
    <source>
        <dbReference type="EMBL" id="OBR63489.1"/>
    </source>
</evidence>